<dbReference type="AlphaFoldDB" id="A0A7X1PGF6"/>
<evidence type="ECO:0000313" key="2">
    <source>
        <dbReference type="Proteomes" id="UP000486534"/>
    </source>
</evidence>
<sequence>MSNGKKLPHIHLWVYNHPLAGISDQVEFFFLIMQQHGYRVSMSRKPRLDALNVVIENFSEATSQTLIDFCERTGKRVALIMTEHLDLQGGELFIHGEPLWNDNDYMHPVTQVARIKNLMDCLPCLRALWVLGDLPQLIGSERMFPGIPVRALPFPSLARVEPDINAPQYDFVFTGALTAFRKQILTNLSASHSLTHTTHFLPRKGRDQLNTTARIVLNIPQRPDWRWLSLMRIIAALRCGRATVSIGSRDTSAISHCCFQLDEAQLPQRLGELLSNWPDSYAIAHERYQTMQANFTDEHGFPADLIEYWALLERKWLS</sequence>
<evidence type="ECO:0008006" key="3">
    <source>
        <dbReference type="Google" id="ProtNLM"/>
    </source>
</evidence>
<protein>
    <recommendedName>
        <fullName evidence="3">Glycosyltransferase family 1 protein</fullName>
    </recommendedName>
</protein>
<proteinExistence type="predicted"/>
<organism evidence="1 2">
    <name type="scientific">Pseudomonas piscis</name>
    <dbReference type="NCBI Taxonomy" id="2614538"/>
    <lineage>
        <taxon>Bacteria</taxon>
        <taxon>Pseudomonadati</taxon>
        <taxon>Pseudomonadota</taxon>
        <taxon>Gammaproteobacteria</taxon>
        <taxon>Pseudomonadales</taxon>
        <taxon>Pseudomonadaceae</taxon>
        <taxon>Pseudomonas</taxon>
    </lineage>
</organism>
<dbReference type="Proteomes" id="UP000486534">
    <property type="component" value="Unassembled WGS sequence"/>
</dbReference>
<dbReference type="EMBL" id="WHUV01000001">
    <property type="protein sequence ID" value="MQA51739.1"/>
    <property type="molecule type" value="Genomic_DNA"/>
</dbReference>
<evidence type="ECO:0000313" key="1">
    <source>
        <dbReference type="EMBL" id="MQA51739.1"/>
    </source>
</evidence>
<name>A0A7X1PGF6_9PSED</name>
<reference evidence="1 2" key="1">
    <citation type="submission" date="2019-10" db="EMBL/GenBank/DDBJ databases">
        <title>Pseudomonas dajingensis sp. nov., isolated from the profound head ulcers of farmed Murray cod (Maccullochella peelii peelii).</title>
        <authorList>
            <person name="Liu Y."/>
        </authorList>
    </citation>
    <scope>NUCLEOTIDE SEQUENCE [LARGE SCALE GENOMIC DNA]</scope>
    <source>
        <strain evidence="1 2">MC042</strain>
    </source>
</reference>
<comment type="caution">
    <text evidence="1">The sequence shown here is derived from an EMBL/GenBank/DDBJ whole genome shotgun (WGS) entry which is preliminary data.</text>
</comment>
<accession>A0A7X1PGF6</accession>
<dbReference type="RefSeq" id="WP_152896438.1">
    <property type="nucleotide sequence ID" value="NZ_CP191492.1"/>
</dbReference>
<gene>
    <name evidence="1" type="ORF">GDH07_00225</name>
</gene>